<feature type="compositionally biased region" description="Acidic residues" evidence="2">
    <location>
        <begin position="258"/>
        <end position="270"/>
    </location>
</feature>
<keyword evidence="1" id="KW-0479">Metal-binding</keyword>
<dbReference type="InterPro" id="IPR001878">
    <property type="entry name" value="Znf_CCHC"/>
</dbReference>
<evidence type="ECO:0000313" key="4">
    <source>
        <dbReference type="EMBL" id="KAK1641630.1"/>
    </source>
</evidence>
<feature type="compositionally biased region" description="Acidic residues" evidence="2">
    <location>
        <begin position="288"/>
        <end position="303"/>
    </location>
</feature>
<sequence>MVQKKPYSKNKGNNKPSFNKPMKTTTFKKKKMINKADLSCFTCGETGHFSKDCPERADRKKKARQVNTVTASNADGYGNLFTVLSVARDSSVLMGNGSHASVRGVGTVDLKFTSGKIVQLRNVQHVPTMNKNLALPDIPPFIRPLPVAFFLILQALVLPKKKPSCATMSSSSSDLSAQSSPFREPTPEWKPEEAHAANIRRAIEAGNEPSHDFSTWSEDDQSLTDGESDLSFLAREEAVEEGDDDHLPWDGAPSSEEERPEEEEEDDSSSDEPPAKRHCPWPGNLSDFDSDDDDADEEDEDNEGPAGGRYSSDDEPAGSSADDGDDGDDDEGSNGP</sequence>
<dbReference type="SUPFAM" id="SSF57756">
    <property type="entry name" value="Retrovirus zinc finger-like domains"/>
    <property type="match status" value="1"/>
</dbReference>
<evidence type="ECO:0000256" key="1">
    <source>
        <dbReference type="PROSITE-ProRule" id="PRU00047"/>
    </source>
</evidence>
<evidence type="ECO:0000259" key="3">
    <source>
        <dbReference type="PROSITE" id="PS50158"/>
    </source>
</evidence>
<accession>A0AAD8W4H3</accession>
<keyword evidence="5" id="KW-1185">Reference proteome</keyword>
<feature type="region of interest" description="Disordered" evidence="2">
    <location>
        <begin position="167"/>
        <end position="193"/>
    </location>
</feature>
<dbReference type="AlphaFoldDB" id="A0AAD8W4H3"/>
<protein>
    <recommendedName>
        <fullName evidence="3">CCHC-type domain-containing protein</fullName>
    </recommendedName>
</protein>
<feature type="compositionally biased region" description="Low complexity" evidence="2">
    <location>
        <begin position="169"/>
        <end position="180"/>
    </location>
</feature>
<feature type="region of interest" description="Disordered" evidence="2">
    <location>
        <begin position="207"/>
        <end position="226"/>
    </location>
</feature>
<dbReference type="PANTHER" id="PTHR47592:SF27">
    <property type="entry name" value="OS08G0421700 PROTEIN"/>
    <property type="match status" value="1"/>
</dbReference>
<dbReference type="Gene3D" id="4.10.60.10">
    <property type="entry name" value="Zinc finger, CCHC-type"/>
    <property type="match status" value="1"/>
</dbReference>
<dbReference type="SMART" id="SM00343">
    <property type="entry name" value="ZnF_C2HC"/>
    <property type="match status" value="1"/>
</dbReference>
<dbReference type="InterPro" id="IPR036875">
    <property type="entry name" value="Znf_CCHC_sf"/>
</dbReference>
<dbReference type="Proteomes" id="UP001231189">
    <property type="component" value="Unassembled WGS sequence"/>
</dbReference>
<feature type="compositionally biased region" description="Acidic residues" evidence="2">
    <location>
        <begin position="217"/>
        <end position="226"/>
    </location>
</feature>
<dbReference type="EMBL" id="JAUUTY010000004">
    <property type="protein sequence ID" value="KAK1641630.1"/>
    <property type="molecule type" value="Genomic_DNA"/>
</dbReference>
<dbReference type="PROSITE" id="PS50158">
    <property type="entry name" value="ZF_CCHC"/>
    <property type="match status" value="1"/>
</dbReference>
<dbReference type="InterPro" id="IPR054722">
    <property type="entry name" value="PolX-like_BBD"/>
</dbReference>
<dbReference type="Pfam" id="PF00098">
    <property type="entry name" value="zf-CCHC"/>
    <property type="match status" value="1"/>
</dbReference>
<dbReference type="PANTHER" id="PTHR47592">
    <property type="entry name" value="PBF68 PROTEIN"/>
    <property type="match status" value="1"/>
</dbReference>
<keyword evidence="1" id="KW-0862">Zinc</keyword>
<dbReference type="GO" id="GO:0008270">
    <property type="term" value="F:zinc ion binding"/>
    <property type="evidence" value="ECO:0007669"/>
    <property type="project" value="UniProtKB-KW"/>
</dbReference>
<feature type="domain" description="CCHC-type" evidence="3">
    <location>
        <begin position="40"/>
        <end position="55"/>
    </location>
</feature>
<comment type="caution">
    <text evidence="4">The sequence shown here is derived from an EMBL/GenBank/DDBJ whole genome shotgun (WGS) entry which is preliminary data.</text>
</comment>
<keyword evidence="1" id="KW-0863">Zinc-finger</keyword>
<organism evidence="4 5">
    <name type="scientific">Lolium multiflorum</name>
    <name type="common">Italian ryegrass</name>
    <name type="synonym">Lolium perenne subsp. multiflorum</name>
    <dbReference type="NCBI Taxonomy" id="4521"/>
    <lineage>
        <taxon>Eukaryota</taxon>
        <taxon>Viridiplantae</taxon>
        <taxon>Streptophyta</taxon>
        <taxon>Embryophyta</taxon>
        <taxon>Tracheophyta</taxon>
        <taxon>Spermatophyta</taxon>
        <taxon>Magnoliopsida</taxon>
        <taxon>Liliopsida</taxon>
        <taxon>Poales</taxon>
        <taxon>Poaceae</taxon>
        <taxon>BOP clade</taxon>
        <taxon>Pooideae</taxon>
        <taxon>Poodae</taxon>
        <taxon>Poeae</taxon>
        <taxon>Poeae Chloroplast Group 2 (Poeae type)</taxon>
        <taxon>Loliodinae</taxon>
        <taxon>Loliinae</taxon>
        <taxon>Lolium</taxon>
    </lineage>
</organism>
<evidence type="ECO:0000313" key="5">
    <source>
        <dbReference type="Proteomes" id="UP001231189"/>
    </source>
</evidence>
<feature type="compositionally biased region" description="Acidic residues" evidence="2">
    <location>
        <begin position="322"/>
        <end position="336"/>
    </location>
</feature>
<reference evidence="4" key="1">
    <citation type="submission" date="2023-07" db="EMBL/GenBank/DDBJ databases">
        <title>A chromosome-level genome assembly of Lolium multiflorum.</title>
        <authorList>
            <person name="Chen Y."/>
            <person name="Copetti D."/>
            <person name="Kolliker R."/>
            <person name="Studer B."/>
        </authorList>
    </citation>
    <scope>NUCLEOTIDE SEQUENCE</scope>
    <source>
        <strain evidence="4">02402/16</strain>
        <tissue evidence="4">Leaf</tissue>
    </source>
</reference>
<dbReference type="GO" id="GO:0003676">
    <property type="term" value="F:nucleic acid binding"/>
    <property type="evidence" value="ECO:0007669"/>
    <property type="project" value="InterPro"/>
</dbReference>
<evidence type="ECO:0000256" key="2">
    <source>
        <dbReference type="SAM" id="MobiDB-lite"/>
    </source>
</evidence>
<feature type="region of interest" description="Disordered" evidence="2">
    <location>
        <begin position="238"/>
        <end position="336"/>
    </location>
</feature>
<name>A0AAD8W4H3_LOLMU</name>
<proteinExistence type="predicted"/>
<dbReference type="Pfam" id="PF22936">
    <property type="entry name" value="Pol_BBD"/>
    <property type="match status" value="1"/>
</dbReference>
<gene>
    <name evidence="4" type="ORF">QYE76_059435</name>
</gene>
<feature type="region of interest" description="Disordered" evidence="2">
    <location>
        <begin position="1"/>
        <end position="22"/>
    </location>
</feature>